<dbReference type="AlphaFoldDB" id="A0A426YY71"/>
<feature type="region of interest" description="Disordered" evidence="1">
    <location>
        <begin position="22"/>
        <end position="114"/>
    </location>
</feature>
<evidence type="ECO:0000313" key="2">
    <source>
        <dbReference type="EMBL" id="RRT56668.1"/>
    </source>
</evidence>
<sequence>AESSVERPVAARASSVLQRWRELEDESAVRDRRGDSSSRIAASSNHRTPPETQVSVVPRDTSDVTSESNDNEYSVWPDEPSGLRRQGVEAEDAEEQGSSREQSPDIGDGGDREMERERVRQIVSGWMTEIAMSDTTQVLGGSGSPRSEWLGERERERVRLVREWMQTVSQQRDARASRRDGVITNHEDRRPECTQRNLLRLRGRQARLDLIMRNVRERERELQDLSQHQPVSHFPHRIRIQVRGFTI</sequence>
<feature type="non-terminal residue" evidence="2">
    <location>
        <position position="1"/>
    </location>
</feature>
<organism evidence="2 3">
    <name type="scientific">Ensete ventricosum</name>
    <name type="common">Abyssinian banana</name>
    <name type="synonym">Musa ensete</name>
    <dbReference type="NCBI Taxonomy" id="4639"/>
    <lineage>
        <taxon>Eukaryota</taxon>
        <taxon>Viridiplantae</taxon>
        <taxon>Streptophyta</taxon>
        <taxon>Embryophyta</taxon>
        <taxon>Tracheophyta</taxon>
        <taxon>Spermatophyta</taxon>
        <taxon>Magnoliopsida</taxon>
        <taxon>Liliopsida</taxon>
        <taxon>Zingiberales</taxon>
        <taxon>Musaceae</taxon>
        <taxon>Ensete</taxon>
    </lineage>
</organism>
<evidence type="ECO:0000313" key="3">
    <source>
        <dbReference type="Proteomes" id="UP000287651"/>
    </source>
</evidence>
<comment type="caution">
    <text evidence="2">The sequence shown here is derived from an EMBL/GenBank/DDBJ whole genome shotgun (WGS) entry which is preliminary data.</text>
</comment>
<protein>
    <submittedName>
        <fullName evidence="2">Uncharacterized protein</fullName>
    </submittedName>
</protein>
<evidence type="ECO:0000256" key="1">
    <source>
        <dbReference type="SAM" id="MobiDB-lite"/>
    </source>
</evidence>
<proteinExistence type="predicted"/>
<dbReference type="Proteomes" id="UP000287651">
    <property type="component" value="Unassembled WGS sequence"/>
</dbReference>
<feature type="compositionally biased region" description="Basic and acidic residues" evidence="1">
    <location>
        <begin position="22"/>
        <end position="36"/>
    </location>
</feature>
<feature type="compositionally biased region" description="Polar residues" evidence="1">
    <location>
        <begin position="37"/>
        <end position="55"/>
    </location>
</feature>
<gene>
    <name evidence="2" type="ORF">B296_00047708</name>
</gene>
<dbReference type="EMBL" id="AMZH03009524">
    <property type="protein sequence ID" value="RRT56668.1"/>
    <property type="molecule type" value="Genomic_DNA"/>
</dbReference>
<reference evidence="2 3" key="1">
    <citation type="journal article" date="2014" name="Agronomy (Basel)">
        <title>A Draft Genome Sequence for Ensete ventricosum, the Drought-Tolerant Tree Against Hunger.</title>
        <authorList>
            <person name="Harrison J."/>
            <person name="Moore K.A."/>
            <person name="Paszkiewicz K."/>
            <person name="Jones T."/>
            <person name="Grant M."/>
            <person name="Ambacheew D."/>
            <person name="Muzemil S."/>
            <person name="Studholme D.J."/>
        </authorList>
    </citation>
    <scope>NUCLEOTIDE SEQUENCE [LARGE SCALE GENOMIC DNA]</scope>
</reference>
<accession>A0A426YY71</accession>
<name>A0A426YY71_ENSVE</name>
<dbReference type="PANTHER" id="PTHR46519">
    <property type="entry name" value="RING/U-BOX SUPERFAMILY PROTEIN"/>
    <property type="match status" value="1"/>
</dbReference>
<dbReference type="PANTHER" id="PTHR46519:SF2">
    <property type="entry name" value="RING_U-BOX SUPERFAMILY PROTEIN"/>
    <property type="match status" value="1"/>
</dbReference>
<feature type="compositionally biased region" description="Polar residues" evidence="1">
    <location>
        <begin position="63"/>
        <end position="72"/>
    </location>
</feature>